<dbReference type="EMBL" id="JAJAQC010000009">
    <property type="protein sequence ID" value="MDA0564140.1"/>
    <property type="molecule type" value="Genomic_DNA"/>
</dbReference>
<dbReference type="InterPro" id="IPR013319">
    <property type="entry name" value="GH11/12"/>
</dbReference>
<gene>
    <name evidence="4" type="ORF">LG943_07340</name>
</gene>
<keyword evidence="2" id="KW-0624">Polysaccharide degradation</keyword>
<evidence type="ECO:0000256" key="3">
    <source>
        <dbReference type="SAM" id="MobiDB-lite"/>
    </source>
</evidence>
<comment type="caution">
    <text evidence="4">The sequence shown here is derived from an EMBL/GenBank/DDBJ whole genome shotgun (WGS) entry which is preliminary data.</text>
</comment>
<dbReference type="Pfam" id="PF01670">
    <property type="entry name" value="Glyco_hydro_12"/>
    <property type="match status" value="1"/>
</dbReference>
<organism evidence="4 5">
    <name type="scientific">Streptomonospora mangrovi</name>
    <dbReference type="NCBI Taxonomy" id="2883123"/>
    <lineage>
        <taxon>Bacteria</taxon>
        <taxon>Bacillati</taxon>
        <taxon>Actinomycetota</taxon>
        <taxon>Actinomycetes</taxon>
        <taxon>Streptosporangiales</taxon>
        <taxon>Nocardiopsidaceae</taxon>
        <taxon>Streptomonospora</taxon>
    </lineage>
</organism>
<dbReference type="AlphaFoldDB" id="A0A9X3NP81"/>
<sequence length="286" mass="30679">MAARETLCDKYASTRVDGGRYIVQNNVWGADTRQCVEVNGTSFRVTTADHNNSTSGAPAGYPSIYVGCHYRNCTIGSGLPVQVSRMNTVTSSWQTSSPSTGVYNVAYDLWYDADPNAPAQNDAELMIWLKYQGGVQPIGQRVATGVSVAGATWDIWQGNIGWNVISFIRTTPTDSVSGLDLTAFTDVAVARGAVRPEWYLTSIQAGSSPGGAAPDSPRTPSRPPSADPRRPVAWVSPGHRLVKALDFPASTHQDQPRHIVINHVFRARGVCGCKSRKPSSATPVGS</sequence>
<protein>
    <recommendedName>
        <fullName evidence="6">Glycosyl hydrolase family 12</fullName>
    </recommendedName>
</protein>
<evidence type="ECO:0000313" key="5">
    <source>
        <dbReference type="Proteomes" id="UP001140076"/>
    </source>
</evidence>
<evidence type="ECO:0000256" key="1">
    <source>
        <dbReference type="ARBA" id="ARBA00005519"/>
    </source>
</evidence>
<keyword evidence="5" id="KW-1185">Reference proteome</keyword>
<dbReference type="Proteomes" id="UP001140076">
    <property type="component" value="Unassembled WGS sequence"/>
</dbReference>
<evidence type="ECO:0008006" key="6">
    <source>
        <dbReference type="Google" id="ProtNLM"/>
    </source>
</evidence>
<dbReference type="Gene3D" id="2.60.120.180">
    <property type="match status" value="1"/>
</dbReference>
<name>A0A9X3NP81_9ACTN</name>
<reference evidence="4" key="1">
    <citation type="submission" date="2021-10" db="EMBL/GenBank/DDBJ databases">
        <title>Streptomonospora sp. nov., isolated from mangrove soil.</title>
        <authorList>
            <person name="Chen X."/>
            <person name="Ge X."/>
            <person name="Liu W."/>
        </authorList>
    </citation>
    <scope>NUCLEOTIDE SEQUENCE</scope>
    <source>
        <strain evidence="4">S1-112</strain>
    </source>
</reference>
<dbReference type="InterPro" id="IPR002594">
    <property type="entry name" value="GH12"/>
</dbReference>
<dbReference type="GO" id="GO:0000272">
    <property type="term" value="P:polysaccharide catabolic process"/>
    <property type="evidence" value="ECO:0007669"/>
    <property type="project" value="UniProtKB-KW"/>
</dbReference>
<keyword evidence="2" id="KW-0326">Glycosidase</keyword>
<proteinExistence type="inferred from homology"/>
<dbReference type="GO" id="GO:0008810">
    <property type="term" value="F:cellulase activity"/>
    <property type="evidence" value="ECO:0007669"/>
    <property type="project" value="InterPro"/>
</dbReference>
<feature type="region of interest" description="Disordered" evidence="3">
    <location>
        <begin position="205"/>
        <end position="232"/>
    </location>
</feature>
<dbReference type="RefSeq" id="WP_270071428.1">
    <property type="nucleotide sequence ID" value="NZ_JAJAQC010000009.1"/>
</dbReference>
<keyword evidence="2" id="KW-0119">Carbohydrate metabolism</keyword>
<dbReference type="PANTHER" id="PTHR34002:SF9">
    <property type="entry name" value="XYLOGLUCAN-SPECIFIC ENDO-BETA-1,4-GLUCANASE A"/>
    <property type="match status" value="1"/>
</dbReference>
<evidence type="ECO:0000256" key="2">
    <source>
        <dbReference type="RuleBase" id="RU361163"/>
    </source>
</evidence>
<keyword evidence="2" id="KW-0378">Hydrolase</keyword>
<dbReference type="InterPro" id="IPR013320">
    <property type="entry name" value="ConA-like_dom_sf"/>
</dbReference>
<evidence type="ECO:0000313" key="4">
    <source>
        <dbReference type="EMBL" id="MDA0564140.1"/>
    </source>
</evidence>
<accession>A0A9X3NP81</accession>
<dbReference type="PANTHER" id="PTHR34002">
    <property type="entry name" value="BLR1656 PROTEIN"/>
    <property type="match status" value="1"/>
</dbReference>
<comment type="similarity">
    <text evidence="1 2">Belongs to the glycosyl hydrolase 12 (cellulase H) family.</text>
</comment>
<dbReference type="SUPFAM" id="SSF49899">
    <property type="entry name" value="Concanavalin A-like lectins/glucanases"/>
    <property type="match status" value="1"/>
</dbReference>